<accession>A0A9E8LZ85</accession>
<name>A0A9E8LZ85_9BACI</name>
<evidence type="ECO:0000256" key="1">
    <source>
        <dbReference type="SAM" id="Phobius"/>
    </source>
</evidence>
<dbReference type="GO" id="GO:0140359">
    <property type="term" value="F:ABC-type transporter activity"/>
    <property type="evidence" value="ECO:0007669"/>
    <property type="project" value="InterPro"/>
</dbReference>
<protein>
    <submittedName>
        <fullName evidence="2">ABC transporter permease</fullName>
    </submittedName>
</protein>
<evidence type="ECO:0000313" key="3">
    <source>
        <dbReference type="Proteomes" id="UP001164726"/>
    </source>
</evidence>
<feature type="transmembrane region" description="Helical" evidence="1">
    <location>
        <begin position="151"/>
        <end position="184"/>
    </location>
</feature>
<feature type="transmembrane region" description="Helical" evidence="1">
    <location>
        <begin position="288"/>
        <end position="310"/>
    </location>
</feature>
<dbReference type="Proteomes" id="UP001164726">
    <property type="component" value="Chromosome"/>
</dbReference>
<keyword evidence="1" id="KW-1133">Transmembrane helix</keyword>
<organism evidence="2 3">
    <name type="scientific">Fervidibacillus halotolerans</name>
    <dbReference type="NCBI Taxonomy" id="2980027"/>
    <lineage>
        <taxon>Bacteria</taxon>
        <taxon>Bacillati</taxon>
        <taxon>Bacillota</taxon>
        <taxon>Bacilli</taxon>
        <taxon>Bacillales</taxon>
        <taxon>Bacillaceae</taxon>
        <taxon>Fervidibacillus</taxon>
    </lineage>
</organism>
<keyword evidence="1" id="KW-0812">Transmembrane</keyword>
<reference evidence="2" key="1">
    <citation type="submission" date="2022-09" db="EMBL/GenBank/DDBJ databases">
        <title>Complete Genomes of Fervidibacillus albus and Fervidibacillus halotolerans isolated from tidal flat sediments.</title>
        <authorList>
            <person name="Kwon K.K."/>
            <person name="Yang S.-H."/>
            <person name="Park M.J."/>
            <person name="Oh H.-M."/>
        </authorList>
    </citation>
    <scope>NUCLEOTIDE SEQUENCE</scope>
    <source>
        <strain evidence="2">MEBiC13594</strain>
    </source>
</reference>
<sequence length="320" mass="36194">MSKFFRLIGNELFKIFIRKSTWVMFISLAALVIFGAFLTKTLNEMNTTYSDNWREELQEENEQFEKEIAGEDGEGFVVTYNGEKIAENNYYLENDIKPLNYGAWQFTLDNAGLVSVISLFTIIIGAGIISNEYNWGTLKLLLIRPVSRTTVLFSKFTSVFVFGLIMMIFLIVFSLLTGSIFFGFEGFNPKFVISTAEGFKHVPIISELLSSYGYKVVNLIMMTTLAFMISTIFRNSSLAIGVGIFLLMGGNIIVGILSRYDWVKYILFANIDLQQYKTGNVLVEGMTLGFSVTNLIVHFIAFLIISWLVFTKRDVVATGE</sequence>
<dbReference type="Pfam" id="PF12679">
    <property type="entry name" value="ABC2_membrane_2"/>
    <property type="match status" value="1"/>
</dbReference>
<keyword evidence="3" id="KW-1185">Reference proteome</keyword>
<feature type="transmembrane region" description="Helical" evidence="1">
    <location>
        <begin position="111"/>
        <end position="130"/>
    </location>
</feature>
<dbReference type="EMBL" id="CP106877">
    <property type="protein sequence ID" value="WAA12005.1"/>
    <property type="molecule type" value="Genomic_DNA"/>
</dbReference>
<feature type="transmembrane region" description="Helical" evidence="1">
    <location>
        <begin position="212"/>
        <end position="233"/>
    </location>
</feature>
<dbReference type="AlphaFoldDB" id="A0A9E8LZ85"/>
<keyword evidence="1" id="KW-0472">Membrane</keyword>
<dbReference type="KEGG" id="fhl:OE105_10505"/>
<dbReference type="RefSeq" id="WP_275420132.1">
    <property type="nucleotide sequence ID" value="NZ_CP106877.1"/>
</dbReference>
<proteinExistence type="predicted"/>
<feature type="transmembrane region" description="Helical" evidence="1">
    <location>
        <begin position="21"/>
        <end position="39"/>
    </location>
</feature>
<dbReference type="PANTHER" id="PTHR37305">
    <property type="entry name" value="INTEGRAL MEMBRANE PROTEIN-RELATED"/>
    <property type="match status" value="1"/>
</dbReference>
<dbReference type="GO" id="GO:0005886">
    <property type="term" value="C:plasma membrane"/>
    <property type="evidence" value="ECO:0007669"/>
    <property type="project" value="UniProtKB-SubCell"/>
</dbReference>
<evidence type="ECO:0000313" key="2">
    <source>
        <dbReference type="EMBL" id="WAA12005.1"/>
    </source>
</evidence>
<dbReference type="PANTHER" id="PTHR37305:SF1">
    <property type="entry name" value="MEMBRANE PROTEIN"/>
    <property type="match status" value="1"/>
</dbReference>
<gene>
    <name evidence="2" type="ORF">OE105_10505</name>
</gene>
<feature type="transmembrane region" description="Helical" evidence="1">
    <location>
        <begin position="238"/>
        <end position="258"/>
    </location>
</feature>